<proteinExistence type="predicted"/>
<reference evidence="2 3" key="1">
    <citation type="journal article" date="2019" name="Sci. Rep.">
        <title>Orb-weaving spider Araneus ventricosus genome elucidates the spidroin gene catalogue.</title>
        <authorList>
            <person name="Kono N."/>
            <person name="Nakamura H."/>
            <person name="Ohtoshi R."/>
            <person name="Moran D.A.P."/>
            <person name="Shinohara A."/>
            <person name="Yoshida Y."/>
            <person name="Fujiwara M."/>
            <person name="Mori M."/>
            <person name="Tomita M."/>
            <person name="Arakawa K."/>
        </authorList>
    </citation>
    <scope>NUCLEOTIDE SEQUENCE [LARGE SCALE GENOMIC DNA]</scope>
</reference>
<accession>A0A4Y2RTU6</accession>
<evidence type="ECO:0000313" key="3">
    <source>
        <dbReference type="Proteomes" id="UP000499080"/>
    </source>
</evidence>
<gene>
    <name evidence="2" type="ORF">AVEN_124078_1</name>
</gene>
<organism evidence="2 3">
    <name type="scientific">Araneus ventricosus</name>
    <name type="common">Orbweaver spider</name>
    <name type="synonym">Epeira ventricosa</name>
    <dbReference type="NCBI Taxonomy" id="182803"/>
    <lineage>
        <taxon>Eukaryota</taxon>
        <taxon>Metazoa</taxon>
        <taxon>Ecdysozoa</taxon>
        <taxon>Arthropoda</taxon>
        <taxon>Chelicerata</taxon>
        <taxon>Arachnida</taxon>
        <taxon>Araneae</taxon>
        <taxon>Araneomorphae</taxon>
        <taxon>Entelegynae</taxon>
        <taxon>Araneoidea</taxon>
        <taxon>Araneidae</taxon>
        <taxon>Araneus</taxon>
    </lineage>
</organism>
<dbReference type="EMBL" id="BGPR01018448">
    <property type="protein sequence ID" value="GBN79198.1"/>
    <property type="molecule type" value="Genomic_DNA"/>
</dbReference>
<dbReference type="Proteomes" id="UP000499080">
    <property type="component" value="Unassembled WGS sequence"/>
</dbReference>
<name>A0A4Y2RTU6_ARAVE</name>
<evidence type="ECO:0000256" key="1">
    <source>
        <dbReference type="SAM" id="MobiDB-lite"/>
    </source>
</evidence>
<protein>
    <submittedName>
        <fullName evidence="2">Uncharacterized protein</fullName>
    </submittedName>
</protein>
<feature type="region of interest" description="Disordered" evidence="1">
    <location>
        <begin position="63"/>
        <end position="90"/>
    </location>
</feature>
<sequence>MSRIPYHSDFISISEISLIRTFIISFEITLDPAMTNFEIEKKKIHLRCSKSLVKPAGVVSPKLSSIRPNTSGENYTERQSDGRFPNTGGEKRVQIFLRRRMVKKSNMQFERLFFNRLKPKLDTDLQLR</sequence>
<evidence type="ECO:0000313" key="2">
    <source>
        <dbReference type="EMBL" id="GBN79198.1"/>
    </source>
</evidence>
<feature type="compositionally biased region" description="Polar residues" evidence="1">
    <location>
        <begin position="63"/>
        <end position="74"/>
    </location>
</feature>
<keyword evidence="3" id="KW-1185">Reference proteome</keyword>
<dbReference type="AlphaFoldDB" id="A0A4Y2RTU6"/>
<comment type="caution">
    <text evidence="2">The sequence shown here is derived from an EMBL/GenBank/DDBJ whole genome shotgun (WGS) entry which is preliminary data.</text>
</comment>